<evidence type="ECO:0000313" key="4">
    <source>
        <dbReference type="Proteomes" id="UP001482231"/>
    </source>
</evidence>
<dbReference type="CDD" id="cd02440">
    <property type="entry name" value="AdoMet_MTases"/>
    <property type="match status" value="1"/>
</dbReference>
<dbReference type="GO" id="GO:0008168">
    <property type="term" value="F:methyltransferase activity"/>
    <property type="evidence" value="ECO:0007669"/>
    <property type="project" value="UniProtKB-KW"/>
</dbReference>
<keyword evidence="1 3" id="KW-0808">Transferase</keyword>
<dbReference type="InterPro" id="IPR029063">
    <property type="entry name" value="SAM-dependent_MTases_sf"/>
</dbReference>
<name>A0ABV0EFE4_9BURK</name>
<evidence type="ECO:0000256" key="1">
    <source>
        <dbReference type="ARBA" id="ARBA00022679"/>
    </source>
</evidence>
<accession>A0ABV0EFE4</accession>
<dbReference type="InterPro" id="IPR041698">
    <property type="entry name" value="Methyltransf_25"/>
</dbReference>
<keyword evidence="3" id="KW-0489">Methyltransferase</keyword>
<dbReference type="Gene3D" id="3.40.50.150">
    <property type="entry name" value="Vaccinia Virus protein VP39"/>
    <property type="match status" value="1"/>
</dbReference>
<evidence type="ECO:0000313" key="3">
    <source>
        <dbReference type="EMBL" id="MEO1767284.1"/>
    </source>
</evidence>
<dbReference type="SUPFAM" id="SSF53335">
    <property type="entry name" value="S-adenosyl-L-methionine-dependent methyltransferases"/>
    <property type="match status" value="1"/>
</dbReference>
<dbReference type="RefSeq" id="WP_347308394.1">
    <property type="nucleotide sequence ID" value="NZ_JBAJEX010000006.1"/>
</dbReference>
<comment type="caution">
    <text evidence="3">The sequence shown here is derived from an EMBL/GenBank/DDBJ whole genome shotgun (WGS) entry which is preliminary data.</text>
</comment>
<proteinExistence type="predicted"/>
<dbReference type="EC" id="2.1.-.-" evidence="3"/>
<gene>
    <name evidence="3" type="ORF">V6E02_08675</name>
</gene>
<dbReference type="Proteomes" id="UP001482231">
    <property type="component" value="Unassembled WGS sequence"/>
</dbReference>
<dbReference type="PANTHER" id="PTHR43861:SF3">
    <property type="entry name" value="PUTATIVE (AFU_ORTHOLOGUE AFUA_2G14390)-RELATED"/>
    <property type="match status" value="1"/>
</dbReference>
<dbReference type="EMBL" id="JBAJEX010000006">
    <property type="protein sequence ID" value="MEO1767284.1"/>
    <property type="molecule type" value="Genomic_DNA"/>
</dbReference>
<protein>
    <submittedName>
        <fullName evidence="3">Class I SAM-dependent methyltransferase</fullName>
        <ecNumber evidence="3">2.1.-.-</ecNumber>
    </submittedName>
</protein>
<organism evidence="3 4">
    <name type="scientific">Thiobacter aerophilum</name>
    <dbReference type="NCBI Taxonomy" id="3121275"/>
    <lineage>
        <taxon>Bacteria</taxon>
        <taxon>Pseudomonadati</taxon>
        <taxon>Pseudomonadota</taxon>
        <taxon>Betaproteobacteria</taxon>
        <taxon>Burkholderiales</taxon>
        <taxon>Thiobacteraceae</taxon>
        <taxon>Thiobacter</taxon>
    </lineage>
</organism>
<feature type="domain" description="Methyltransferase" evidence="2">
    <location>
        <begin position="39"/>
        <end position="131"/>
    </location>
</feature>
<reference evidence="3 4" key="1">
    <citation type="submission" date="2024-02" db="EMBL/GenBank/DDBJ databases">
        <title>New thermophilic sulfur-oxidizing bacteria from a hot springs of the Uzon caldera (Kamchatka, Russia).</title>
        <authorList>
            <person name="Dukat A.M."/>
            <person name="Elcheninov A.G."/>
            <person name="Frolov E.N."/>
        </authorList>
    </citation>
    <scope>NUCLEOTIDE SEQUENCE [LARGE SCALE GENOMIC DNA]</scope>
    <source>
        <strain evidence="3 4">AK1</strain>
    </source>
</reference>
<dbReference type="PANTHER" id="PTHR43861">
    <property type="entry name" value="TRANS-ACONITATE 2-METHYLTRANSFERASE-RELATED"/>
    <property type="match status" value="1"/>
</dbReference>
<dbReference type="GO" id="GO:0032259">
    <property type="term" value="P:methylation"/>
    <property type="evidence" value="ECO:0007669"/>
    <property type="project" value="UniProtKB-KW"/>
</dbReference>
<sequence>MSREMWDGHYAEPHYIFGTEPNAFLASQKALLKPGQRALAVADGEGRNGVWLAQQGLQVVSVDFSPVAVEKARSLARERGVQVEFHVADVLEWDWPREAFDIVAAIFIQFAPPRERAVLFQRIKDALKVGGHLILQGYTPKQLTYKTGGPSAAENMYTEALLREAFADMDILHLREHEDFIAEGTKHYGRSALIDMVARSRG</sequence>
<dbReference type="Pfam" id="PF13649">
    <property type="entry name" value="Methyltransf_25"/>
    <property type="match status" value="1"/>
</dbReference>
<keyword evidence="4" id="KW-1185">Reference proteome</keyword>
<evidence type="ECO:0000259" key="2">
    <source>
        <dbReference type="Pfam" id="PF13649"/>
    </source>
</evidence>